<dbReference type="EMBL" id="SOJN01000130">
    <property type="protein sequence ID" value="TET44294.1"/>
    <property type="molecule type" value="Genomic_DNA"/>
</dbReference>
<sequence length="139" mass="16277">MILEVKPDLERERVDALEELKKYFESREHPNYHVGLVTDGLNFEVYIYENQAARQIRSFVFEAESPLAAFQHLDQLFFTARRLPPSSGDIVDRFGPYSTTYNVIRRSLLAAFGTVQNESSVKVKFREWVASESIWERDR</sequence>
<name>A0A523UP37_UNCT6</name>
<reference evidence="1 2" key="1">
    <citation type="submission" date="2019-03" db="EMBL/GenBank/DDBJ databases">
        <title>Metabolic potential of uncultured bacteria and archaea associated with petroleum seepage in deep-sea sediments.</title>
        <authorList>
            <person name="Dong X."/>
            <person name="Hubert C."/>
        </authorList>
    </citation>
    <scope>NUCLEOTIDE SEQUENCE [LARGE SCALE GENOMIC DNA]</scope>
    <source>
        <strain evidence="1">E44_bin18</strain>
    </source>
</reference>
<gene>
    <name evidence="1" type="ORF">E3J62_10815</name>
</gene>
<dbReference type="Proteomes" id="UP000315525">
    <property type="component" value="Unassembled WGS sequence"/>
</dbReference>
<organism evidence="1 2">
    <name type="scientific">candidate division TA06 bacterium</name>
    <dbReference type="NCBI Taxonomy" id="2250710"/>
    <lineage>
        <taxon>Bacteria</taxon>
        <taxon>Bacteria division TA06</taxon>
    </lineage>
</organism>
<evidence type="ECO:0000313" key="1">
    <source>
        <dbReference type="EMBL" id="TET44294.1"/>
    </source>
</evidence>
<protein>
    <submittedName>
        <fullName evidence="1">Uncharacterized protein</fullName>
    </submittedName>
</protein>
<evidence type="ECO:0000313" key="2">
    <source>
        <dbReference type="Proteomes" id="UP000315525"/>
    </source>
</evidence>
<comment type="caution">
    <text evidence="1">The sequence shown here is derived from an EMBL/GenBank/DDBJ whole genome shotgun (WGS) entry which is preliminary data.</text>
</comment>
<dbReference type="AlphaFoldDB" id="A0A523UP37"/>
<accession>A0A523UP37</accession>
<proteinExistence type="predicted"/>